<sequence>MIDLFGHNDVPVPEEVLAELGVACKESNVEMLVIGAAARDLVIHSQQQTEPIRATYDVDIAVAVRTDEQFLELSGTFTRRGKAPHKFNVLGVEVDIVPFGGNEADRTMTFTDGNLLNVTGIQEARSTSVSVRMPRGTEVQVASPAALTALKILAWHDRHTDNPKDGLDLAVILNALSESPFDDEVWDDDEALDATDADIITAASYHYAHIAARPFSQHDGMAVLDIIRDPAQRQMLIRHMRNSLAGELLTAYTRGFEAGLGH</sequence>
<gene>
    <name evidence="1" type="ORF">BAURA63_02418</name>
</gene>
<organism evidence="1 2">
    <name type="scientific">Brevibacterium aurantiacum</name>
    <dbReference type="NCBI Taxonomy" id="273384"/>
    <lineage>
        <taxon>Bacteria</taxon>
        <taxon>Bacillati</taxon>
        <taxon>Actinomycetota</taxon>
        <taxon>Actinomycetes</taxon>
        <taxon>Micrococcales</taxon>
        <taxon>Brevibacteriaceae</taxon>
        <taxon>Brevibacterium</taxon>
    </lineage>
</organism>
<dbReference type="Pfam" id="PF08843">
    <property type="entry name" value="AbiEii"/>
    <property type="match status" value="1"/>
</dbReference>
<dbReference type="GO" id="GO:0016740">
    <property type="term" value="F:transferase activity"/>
    <property type="evidence" value="ECO:0007669"/>
    <property type="project" value="UniProtKB-KW"/>
</dbReference>
<dbReference type="InterPro" id="IPR014942">
    <property type="entry name" value="AbiEii"/>
</dbReference>
<name>A0A2H1JLV0_BREAU</name>
<evidence type="ECO:0000313" key="2">
    <source>
        <dbReference type="Proteomes" id="UP000234327"/>
    </source>
</evidence>
<dbReference type="EMBL" id="FXYZ01000009">
    <property type="protein sequence ID" value="SMX88447.1"/>
    <property type="molecule type" value="Genomic_DNA"/>
</dbReference>
<evidence type="ECO:0000313" key="1">
    <source>
        <dbReference type="EMBL" id="SMX88447.1"/>
    </source>
</evidence>
<keyword evidence="1" id="KW-0808">Transferase</keyword>
<dbReference type="AlphaFoldDB" id="A0A2H1JLV0"/>
<dbReference type="Proteomes" id="UP000234327">
    <property type="component" value="Unassembled WGS sequence"/>
</dbReference>
<reference evidence="1 2" key="1">
    <citation type="submission" date="2017-03" db="EMBL/GenBank/DDBJ databases">
        <authorList>
            <person name="Afonso C.L."/>
            <person name="Miller P.J."/>
            <person name="Scott M.A."/>
            <person name="Spackman E."/>
            <person name="Goraichik I."/>
            <person name="Dimitrov K.M."/>
            <person name="Suarez D.L."/>
            <person name="Swayne D.E."/>
        </authorList>
    </citation>
    <scope>NUCLEOTIDE SEQUENCE [LARGE SCALE GENOMIC DNA]</scope>
    <source>
        <strain evidence="2">6(3)</strain>
    </source>
</reference>
<proteinExistence type="predicted"/>
<accession>A0A2H1JLV0</accession>
<protein>
    <submittedName>
        <fullName evidence="1">Predicted nucleotidyltransferase</fullName>
    </submittedName>
</protein>